<dbReference type="InterPro" id="IPR011528">
    <property type="entry name" value="NERD"/>
</dbReference>
<dbReference type="Pfam" id="PF08378">
    <property type="entry name" value="NERD"/>
    <property type="match status" value="1"/>
</dbReference>
<dbReference type="Proteomes" id="UP000321363">
    <property type="component" value="Unassembled WGS sequence"/>
</dbReference>
<keyword evidence="1" id="KW-0472">Membrane</keyword>
<feature type="transmembrane region" description="Helical" evidence="1">
    <location>
        <begin position="44"/>
        <end position="61"/>
    </location>
</feature>
<protein>
    <submittedName>
        <fullName evidence="3">NERD domain-containing protein</fullName>
    </submittedName>
</protein>
<feature type="transmembrane region" description="Helical" evidence="1">
    <location>
        <begin position="21"/>
        <end position="38"/>
    </location>
</feature>
<sequence>MATLYRTKHTGAQQNIKKLRKSRNLLIVFILICLYFSLAIEETILSLSGIIAGIFVVILLFRNHEISKAKELDELEKRVLGTFADLPDTFHVFQGVPVMFENRGYTVDYLVISPNSCFTIFENHEVGDFVGDTDADIWDMTTVHKGKTIQKEVYFPVSILRQQTWHTSQMLKADGMIDMWVQGIVYFSNKDATAEGTGKNTVVIDDLGELYKFLMKFSPRMKPGPDKYKEAVSFIKKRSKAKIFNQ</sequence>
<evidence type="ECO:0000313" key="4">
    <source>
        <dbReference type="Proteomes" id="UP000321363"/>
    </source>
</evidence>
<dbReference type="RefSeq" id="WP_146950390.1">
    <property type="nucleotide sequence ID" value="NZ_VOQF01000016.1"/>
</dbReference>
<keyword evidence="4" id="KW-1185">Reference proteome</keyword>
<gene>
    <name evidence="3" type="ORF">FS935_19860</name>
</gene>
<keyword evidence="1" id="KW-1133">Transmembrane helix</keyword>
<evidence type="ECO:0000313" key="3">
    <source>
        <dbReference type="EMBL" id="TXC85761.1"/>
    </source>
</evidence>
<accession>A0A5C6VLT2</accession>
<comment type="caution">
    <text evidence="3">The sequence shown here is derived from an EMBL/GenBank/DDBJ whole genome shotgun (WGS) entry which is preliminary data.</text>
</comment>
<name>A0A5C6VLT2_9BACI</name>
<dbReference type="OrthoDB" id="5782056at2"/>
<dbReference type="EMBL" id="VOQF01000016">
    <property type="protein sequence ID" value="TXC85761.1"/>
    <property type="molecule type" value="Genomic_DNA"/>
</dbReference>
<proteinExistence type="predicted"/>
<feature type="domain" description="NERD" evidence="2">
    <location>
        <begin position="76"/>
        <end position="188"/>
    </location>
</feature>
<evidence type="ECO:0000256" key="1">
    <source>
        <dbReference type="SAM" id="Phobius"/>
    </source>
</evidence>
<reference evidence="3 4" key="1">
    <citation type="journal article" date="2005" name="Int. J. Syst. Evol. Microbiol.">
        <title>Bacillus litoralis sp. nov., isolated from a tidal flat of the Yellow Sea in Korea.</title>
        <authorList>
            <person name="Yoon J.H."/>
            <person name="Oh T.K."/>
        </authorList>
    </citation>
    <scope>NUCLEOTIDE SEQUENCE [LARGE SCALE GENOMIC DNA]</scope>
    <source>
        <strain evidence="3 4">SW-211</strain>
    </source>
</reference>
<organism evidence="3 4">
    <name type="scientific">Metabacillus litoralis</name>
    <dbReference type="NCBI Taxonomy" id="152268"/>
    <lineage>
        <taxon>Bacteria</taxon>
        <taxon>Bacillati</taxon>
        <taxon>Bacillota</taxon>
        <taxon>Bacilli</taxon>
        <taxon>Bacillales</taxon>
        <taxon>Bacillaceae</taxon>
        <taxon>Metabacillus</taxon>
    </lineage>
</organism>
<dbReference type="AlphaFoldDB" id="A0A5C6VLT2"/>
<evidence type="ECO:0000259" key="2">
    <source>
        <dbReference type="Pfam" id="PF08378"/>
    </source>
</evidence>
<keyword evidence="1" id="KW-0812">Transmembrane</keyword>